<dbReference type="Gene3D" id="3.30.530.20">
    <property type="match status" value="1"/>
</dbReference>
<dbReference type="AlphaFoldDB" id="A0A9D5ARG2"/>
<evidence type="ECO:0000313" key="6">
    <source>
        <dbReference type="Proteomes" id="UP001058974"/>
    </source>
</evidence>
<dbReference type="GO" id="GO:0006952">
    <property type="term" value="P:defense response"/>
    <property type="evidence" value="ECO:0007669"/>
    <property type="project" value="UniProtKB-KW"/>
</dbReference>
<comment type="similarity">
    <text evidence="1">Belongs to the BetVI family.</text>
</comment>
<dbReference type="EMBL" id="JAMSHJ010000004">
    <property type="protein sequence ID" value="KAI5415685.1"/>
    <property type="molecule type" value="Genomic_DNA"/>
</dbReference>
<comment type="caution">
    <text evidence="5">The sequence shown here is derived from an EMBL/GenBank/DDBJ whole genome shotgun (WGS) entry which is preliminary data.</text>
</comment>
<dbReference type="SUPFAM" id="SSF55961">
    <property type="entry name" value="Bet v1-like"/>
    <property type="match status" value="1"/>
</dbReference>
<evidence type="ECO:0000256" key="2">
    <source>
        <dbReference type="ARBA" id="ARBA00022821"/>
    </source>
</evidence>
<dbReference type="FunFam" id="3.30.530.20:FF:000007">
    <property type="entry name" value="Major pollen allergen Bet v 1-A"/>
    <property type="match status" value="1"/>
</dbReference>
<dbReference type="GO" id="GO:0005634">
    <property type="term" value="C:nucleus"/>
    <property type="evidence" value="ECO:0007669"/>
    <property type="project" value="TreeGrafter"/>
</dbReference>
<keyword evidence="3" id="KW-0568">Pathogenesis-related protein</keyword>
<dbReference type="GO" id="GO:0038023">
    <property type="term" value="F:signaling receptor activity"/>
    <property type="evidence" value="ECO:0007669"/>
    <property type="project" value="InterPro"/>
</dbReference>
<sequence length="161" mass="17628">MGVFTSESDYVSSVPIGILYKAIVEDGNIVYQKALPQFIERAETLEGDGGPGTIKKITFVGGLGSTKQHVDVVDKENYVYSYSVYEGIALSDQPLEKICFEYKFVPTSEGGCIVKSTTKYYSKGDAEVSEEYLEGGIQRSDGFTKAIEGILLANPDYDKDC</sequence>
<dbReference type="Pfam" id="PF00407">
    <property type="entry name" value="Bet_v_1"/>
    <property type="match status" value="1"/>
</dbReference>
<accession>A0A9D5ARG2</accession>
<dbReference type="InterPro" id="IPR024949">
    <property type="entry name" value="Bet_v_I_allergen"/>
</dbReference>
<dbReference type="Proteomes" id="UP001058974">
    <property type="component" value="Chromosome 4"/>
</dbReference>
<dbReference type="GO" id="GO:0010427">
    <property type="term" value="F:abscisic acid binding"/>
    <property type="evidence" value="ECO:0007669"/>
    <property type="project" value="InterPro"/>
</dbReference>
<dbReference type="InterPro" id="IPR023393">
    <property type="entry name" value="START-like_dom_sf"/>
</dbReference>
<evidence type="ECO:0000313" key="5">
    <source>
        <dbReference type="EMBL" id="KAI5415685.1"/>
    </source>
</evidence>
<dbReference type="InterPro" id="IPR050279">
    <property type="entry name" value="Plant_def-hormone_signal"/>
</dbReference>
<evidence type="ECO:0000256" key="3">
    <source>
        <dbReference type="ARBA" id="ARBA00023265"/>
    </source>
</evidence>
<proteinExistence type="inferred from homology"/>
<name>A0A9D5ARG2_PEA</name>
<organism evidence="5 6">
    <name type="scientific">Pisum sativum</name>
    <name type="common">Garden pea</name>
    <name type="synonym">Lathyrus oleraceus</name>
    <dbReference type="NCBI Taxonomy" id="3888"/>
    <lineage>
        <taxon>Eukaryota</taxon>
        <taxon>Viridiplantae</taxon>
        <taxon>Streptophyta</taxon>
        <taxon>Embryophyta</taxon>
        <taxon>Tracheophyta</taxon>
        <taxon>Spermatophyta</taxon>
        <taxon>Magnoliopsida</taxon>
        <taxon>eudicotyledons</taxon>
        <taxon>Gunneridae</taxon>
        <taxon>Pentapetalae</taxon>
        <taxon>rosids</taxon>
        <taxon>fabids</taxon>
        <taxon>Fabales</taxon>
        <taxon>Fabaceae</taxon>
        <taxon>Papilionoideae</taxon>
        <taxon>50 kb inversion clade</taxon>
        <taxon>NPAAA clade</taxon>
        <taxon>Hologalegina</taxon>
        <taxon>IRL clade</taxon>
        <taxon>Fabeae</taxon>
        <taxon>Lathyrus</taxon>
    </lineage>
</organism>
<dbReference type="PANTHER" id="PTHR31213:SF87">
    <property type="entry name" value="NODULIN-13"/>
    <property type="match status" value="1"/>
</dbReference>
<dbReference type="Gramene" id="Psat04G0092000-T1">
    <property type="protein sequence ID" value="KAI5415685.1"/>
    <property type="gene ID" value="KIW84_040920"/>
</dbReference>
<dbReference type="InterPro" id="IPR000916">
    <property type="entry name" value="Bet_v_I/MLP"/>
</dbReference>
<dbReference type="PANTHER" id="PTHR31213">
    <property type="entry name" value="OS08G0374000 PROTEIN-RELATED"/>
    <property type="match status" value="1"/>
</dbReference>
<gene>
    <name evidence="5" type="ORF">KIW84_040920</name>
</gene>
<dbReference type="CDD" id="cd07816">
    <property type="entry name" value="Bet_v1-like"/>
    <property type="match status" value="1"/>
</dbReference>
<dbReference type="GO" id="GO:0005737">
    <property type="term" value="C:cytoplasm"/>
    <property type="evidence" value="ECO:0007669"/>
    <property type="project" value="TreeGrafter"/>
</dbReference>
<keyword evidence="6" id="KW-1185">Reference proteome</keyword>
<evidence type="ECO:0000256" key="1">
    <source>
        <dbReference type="ARBA" id="ARBA00009744"/>
    </source>
</evidence>
<protein>
    <submittedName>
        <fullName evidence="5">Nodulin-13</fullName>
    </submittedName>
</protein>
<evidence type="ECO:0000259" key="4">
    <source>
        <dbReference type="Pfam" id="PF00407"/>
    </source>
</evidence>
<dbReference type="GO" id="GO:0009738">
    <property type="term" value="P:abscisic acid-activated signaling pathway"/>
    <property type="evidence" value="ECO:0007669"/>
    <property type="project" value="InterPro"/>
</dbReference>
<dbReference type="OrthoDB" id="1858506at2759"/>
<feature type="domain" description="Bet v I/Major latex protein" evidence="4">
    <location>
        <begin position="18"/>
        <end position="153"/>
    </location>
</feature>
<dbReference type="PRINTS" id="PR00634">
    <property type="entry name" value="BETALLERGEN"/>
</dbReference>
<keyword evidence="2" id="KW-0611">Plant defense</keyword>
<dbReference type="GO" id="GO:0004864">
    <property type="term" value="F:protein phosphatase inhibitor activity"/>
    <property type="evidence" value="ECO:0007669"/>
    <property type="project" value="InterPro"/>
</dbReference>
<reference evidence="5 6" key="1">
    <citation type="journal article" date="2022" name="Nat. Genet.">
        <title>Improved pea reference genome and pan-genome highlight genomic features and evolutionary characteristics.</title>
        <authorList>
            <person name="Yang T."/>
            <person name="Liu R."/>
            <person name="Luo Y."/>
            <person name="Hu S."/>
            <person name="Wang D."/>
            <person name="Wang C."/>
            <person name="Pandey M.K."/>
            <person name="Ge S."/>
            <person name="Xu Q."/>
            <person name="Li N."/>
            <person name="Li G."/>
            <person name="Huang Y."/>
            <person name="Saxena R.K."/>
            <person name="Ji Y."/>
            <person name="Li M."/>
            <person name="Yan X."/>
            <person name="He Y."/>
            <person name="Liu Y."/>
            <person name="Wang X."/>
            <person name="Xiang C."/>
            <person name="Varshney R.K."/>
            <person name="Ding H."/>
            <person name="Gao S."/>
            <person name="Zong X."/>
        </authorList>
    </citation>
    <scope>NUCLEOTIDE SEQUENCE [LARGE SCALE GENOMIC DNA]</scope>
    <source>
        <strain evidence="5 6">cv. Zhongwan 6</strain>
    </source>
</reference>